<keyword evidence="4" id="KW-1185">Reference proteome</keyword>
<accession>A0AAE3VHC5</accession>
<organism evidence="3 4">
    <name type="scientific">Oligosphaera ethanolica</name>
    <dbReference type="NCBI Taxonomy" id="760260"/>
    <lineage>
        <taxon>Bacteria</taxon>
        <taxon>Pseudomonadati</taxon>
        <taxon>Lentisphaerota</taxon>
        <taxon>Oligosphaeria</taxon>
        <taxon>Oligosphaerales</taxon>
        <taxon>Oligosphaeraceae</taxon>
        <taxon>Oligosphaera</taxon>
    </lineage>
</organism>
<dbReference type="InterPro" id="IPR050921">
    <property type="entry name" value="T4SS_GSP_E_ATPase"/>
</dbReference>
<evidence type="ECO:0000313" key="3">
    <source>
        <dbReference type="EMBL" id="MDQ0290450.1"/>
    </source>
</evidence>
<reference evidence="3" key="1">
    <citation type="submission" date="2023-07" db="EMBL/GenBank/DDBJ databases">
        <title>Genomic Encyclopedia of Type Strains, Phase IV (KMG-IV): sequencing the most valuable type-strain genomes for metagenomic binning, comparative biology and taxonomic classification.</title>
        <authorList>
            <person name="Goeker M."/>
        </authorList>
    </citation>
    <scope>NUCLEOTIDE SEQUENCE</scope>
    <source>
        <strain evidence="3">DSM 24202</strain>
    </source>
</reference>
<dbReference type="Proteomes" id="UP001238163">
    <property type="component" value="Unassembled WGS sequence"/>
</dbReference>
<gene>
    <name evidence="3" type="ORF">J3R75_002557</name>
</gene>
<dbReference type="Pfam" id="PF00437">
    <property type="entry name" value="T2SSE"/>
    <property type="match status" value="2"/>
</dbReference>
<dbReference type="InterPro" id="IPR027417">
    <property type="entry name" value="P-loop_NTPase"/>
</dbReference>
<dbReference type="SMART" id="SM00382">
    <property type="entry name" value="AAA"/>
    <property type="match status" value="2"/>
</dbReference>
<sequence length="717" mass="78815">MNASDLFLSVGRLPSARCAGAVSELTAAGVLSDQDVDDFFARHLSAELRERLSREKDLDLGVTLGDGGRFRLNLSYQRGKRSFAIRRIPSGALDAGALMIPAVVLKLVEAQRGLVLVTGATGSGKTTTMACMLHHINTTMRKHVVTIEDPIEFSHEDRLAVISQREIGNDTKDFATALRHVVRQNPDVIFIGEMRDQETIQTAVSAAMTGHLVVATMHTMDVAQTLERVLNYFPELIRDQMALDLSYVLGGIVSQRLLPRKDGSGRVPAFEVLVPTPLVRRMVAKRELDAIPELIKSGRNEGMIDFNHSLLERYQAGLVDLEVAALAASHRDEFMLLTQGMETGIDTLRSYSSDPDHGLSIKKLLRDTIRYGASDLILTAGASPVIRLDGTLRAFEMPVLTPADTQKLLFSVLTHEQRADFENDREVDFALSVKGVAMKAGDVEREYRFRVNGFYQKGSVAAAMRVIPNEIPSPDVLGLPAAILNLSKRMQGLVLVTGPTGSGKSTTLASLIDLINRSRPCHIITVEDPIEFVHSHRLALVEQREIHADTRSFNNALKYVLRQDPDVILVGEMRDAETIATVLTAAETGHLVFATLHTNDVTQSIDRVVDVFPSERQDQVRAQLASCLAAVISQRLLPRKGDAGGRIAAFEVLLGTIAVRAMIRDKKTHQLLGLMETASRDGMITMERALKNLFEAGKITRETLLAMQPAGQDFLKM</sequence>
<name>A0AAE3VHC5_9BACT</name>
<dbReference type="EMBL" id="JAUSVL010000001">
    <property type="protein sequence ID" value="MDQ0290450.1"/>
    <property type="molecule type" value="Genomic_DNA"/>
</dbReference>
<dbReference type="GO" id="GO:0005524">
    <property type="term" value="F:ATP binding"/>
    <property type="evidence" value="ECO:0007669"/>
    <property type="project" value="InterPro"/>
</dbReference>
<dbReference type="InterPro" id="IPR006321">
    <property type="entry name" value="PilT/PilU"/>
</dbReference>
<dbReference type="AlphaFoldDB" id="A0AAE3VHC5"/>
<dbReference type="Gene3D" id="3.40.50.300">
    <property type="entry name" value="P-loop containing nucleotide triphosphate hydrolases"/>
    <property type="match status" value="2"/>
</dbReference>
<dbReference type="CDD" id="cd01131">
    <property type="entry name" value="PilT"/>
    <property type="match status" value="2"/>
</dbReference>
<protein>
    <submittedName>
        <fullName evidence="3">Twitching motility protein PilT</fullName>
    </submittedName>
</protein>
<comment type="caution">
    <text evidence="3">The sequence shown here is derived from an EMBL/GenBank/DDBJ whole genome shotgun (WGS) entry which is preliminary data.</text>
</comment>
<dbReference type="Gene3D" id="3.30.450.90">
    <property type="match status" value="2"/>
</dbReference>
<dbReference type="PROSITE" id="PS00662">
    <property type="entry name" value="T2SP_E"/>
    <property type="match status" value="1"/>
</dbReference>
<dbReference type="NCBIfam" id="TIGR01420">
    <property type="entry name" value="pilT_fam"/>
    <property type="match status" value="2"/>
</dbReference>
<evidence type="ECO:0000259" key="2">
    <source>
        <dbReference type="PROSITE" id="PS00662"/>
    </source>
</evidence>
<dbReference type="SUPFAM" id="SSF52540">
    <property type="entry name" value="P-loop containing nucleoside triphosphate hydrolases"/>
    <property type="match status" value="2"/>
</dbReference>
<comment type="similarity">
    <text evidence="1">Belongs to the GSP E family.</text>
</comment>
<dbReference type="InterPro" id="IPR001482">
    <property type="entry name" value="T2SS/T4SS_dom"/>
</dbReference>
<evidence type="ECO:0000313" key="4">
    <source>
        <dbReference type="Proteomes" id="UP001238163"/>
    </source>
</evidence>
<dbReference type="InterPro" id="IPR003593">
    <property type="entry name" value="AAA+_ATPase"/>
</dbReference>
<dbReference type="GO" id="GO:0016887">
    <property type="term" value="F:ATP hydrolysis activity"/>
    <property type="evidence" value="ECO:0007669"/>
    <property type="project" value="InterPro"/>
</dbReference>
<evidence type="ECO:0000256" key="1">
    <source>
        <dbReference type="ARBA" id="ARBA00006611"/>
    </source>
</evidence>
<dbReference type="PANTHER" id="PTHR30486">
    <property type="entry name" value="TWITCHING MOTILITY PROTEIN PILT"/>
    <property type="match status" value="1"/>
</dbReference>
<proteinExistence type="inferred from homology"/>
<feature type="domain" description="Bacterial type II secretion system protein E" evidence="2">
    <location>
        <begin position="561"/>
        <end position="575"/>
    </location>
</feature>